<feature type="domain" description="Outer membrane porin F N-terminal" evidence="1">
    <location>
        <begin position="174"/>
        <end position="305"/>
    </location>
</feature>
<gene>
    <name evidence="2" type="ORF">EGN73_07290</name>
</gene>
<evidence type="ECO:0000313" key="2">
    <source>
        <dbReference type="EMBL" id="MBW3467618.1"/>
    </source>
</evidence>
<dbReference type="AlphaFoldDB" id="A0A951IY20"/>
<dbReference type="InterPro" id="IPR008722">
    <property type="entry name" value="OprF_membrane_N"/>
</dbReference>
<protein>
    <submittedName>
        <fullName evidence="2">Transporter</fullName>
    </submittedName>
</protein>
<dbReference type="EMBL" id="RPHB01000003">
    <property type="protein sequence ID" value="MBW3467618.1"/>
    <property type="molecule type" value="Genomic_DNA"/>
</dbReference>
<dbReference type="Pfam" id="PF05736">
    <property type="entry name" value="OprF"/>
    <property type="match status" value="1"/>
</dbReference>
<evidence type="ECO:0000313" key="3">
    <source>
        <dbReference type="Proteomes" id="UP000727490"/>
    </source>
</evidence>
<evidence type="ECO:0000259" key="1">
    <source>
        <dbReference type="Pfam" id="PF05736"/>
    </source>
</evidence>
<dbReference type="RefSeq" id="WP_219287882.1">
    <property type="nucleotide sequence ID" value="NZ_RPHB01000003.1"/>
</dbReference>
<dbReference type="Proteomes" id="UP000727490">
    <property type="component" value="Unassembled WGS sequence"/>
</dbReference>
<name>A0A951IY20_9BACT</name>
<reference evidence="2 3" key="1">
    <citation type="journal article" date="2020" name="Syst. Appl. Microbiol.">
        <title>Arthrospiribacter ruber gen. nov., sp. nov., a novel bacterium isolated from Arthrospira cultures.</title>
        <authorList>
            <person name="Waleron M."/>
            <person name="Misztak A."/>
            <person name="Waleron M.M."/>
            <person name="Furmaniak M."/>
            <person name="Mrozik A."/>
            <person name="Waleron K."/>
        </authorList>
    </citation>
    <scope>NUCLEOTIDE SEQUENCE [LARGE SCALE GENOMIC DNA]</scope>
    <source>
        <strain evidence="2 3">DPMB0001</strain>
    </source>
</reference>
<organism evidence="2 3">
    <name type="scientific">Arthrospiribacter ruber</name>
    <dbReference type="NCBI Taxonomy" id="2487934"/>
    <lineage>
        <taxon>Bacteria</taxon>
        <taxon>Pseudomonadati</taxon>
        <taxon>Bacteroidota</taxon>
        <taxon>Cytophagia</taxon>
        <taxon>Cytophagales</taxon>
        <taxon>Cyclobacteriaceae</taxon>
        <taxon>Arthrospiribacter</taxon>
    </lineage>
</organism>
<sequence>MKNLIYASGLAVLLQFIYIAPSQGQLPFDEIMMSNGEVCAALMFEHGTWNRYWEGDFLRENANIGTLTRQLIMPYVAVGIGKHVNFMASIPYVRTEASGGTQAGQEGIQDLSLSFKVKWLEKRAGAGNFSLLTNTNFNTPVGPYLSDYMPFSIGAGAPELGMRGIVSYRTDFGLVARTSMAYLWRGQTQIERDYYYENGSVYSSFMNVPNAVNFHAALAYWLLDDQLRIEATFQSLNCLTGDDIRSYNRPQPTNKMDFAQVGTWIQYYIKGRQGLGTIAYVNHTVSGRNMGKFTTVGLGLTYQFQAFNKSSN</sequence>
<comment type="caution">
    <text evidence="2">The sequence shown here is derived from an EMBL/GenBank/DDBJ whole genome shotgun (WGS) entry which is preliminary data.</text>
</comment>
<accession>A0A951IY20</accession>
<keyword evidence="3" id="KW-1185">Reference proteome</keyword>
<proteinExistence type="predicted"/>